<keyword evidence="1" id="KW-0732">Signal</keyword>
<evidence type="ECO:0000256" key="1">
    <source>
        <dbReference type="SAM" id="SignalP"/>
    </source>
</evidence>
<reference evidence="3" key="1">
    <citation type="submission" date="2022-11" db="UniProtKB">
        <authorList>
            <consortium name="WormBaseParasite"/>
        </authorList>
    </citation>
    <scope>IDENTIFICATION</scope>
</reference>
<sequence length="511" mass="58860">MFVELVIFSTLLIASKGDPPVAGDLESTYNKTWDEMVGVQTYVLNLMVNGYINETQENVHQEIEKSKAAIETFKSIQENATDFPNLNTTLLKAEIIITSAKLLETLVIGLNYITSENTVPNDAFTRETLTKLHDQHRYLNELNLNVSLSGATPWSERTLDLIAYRVYMLDLLDSQFYIDRSITLGFANESEFGLHEKVNAIDENLNGLIWLKEKTSNEVFANSLTVAIKKFDTYRELSRLLEKLMYFIDHDISKMGIEEASPYFKKKLEAIVTNLTDRVRHVWHDDNDPLQNVVLDVFRAFSERVAFVQVLYDFRQLNMLLNNKTFEQVYSNDKEELHKIIKTTEKDYQELAGYNNTLEQFGFTLVEFSRAIGDFANFYDYFKVGEDGELSKEITSDQLDKIKNLVDSLNAHPENIKVPDADPIVKSMAEFSELYFEAISLKNDPKRNSSRALYLIGELENGISAVTDNAEREEVEKLRELFKKAHDEMLNSHDEKYKSILVALKKYAHYL</sequence>
<accession>A0A914E1W7</accession>
<protein>
    <submittedName>
        <fullName evidence="3">Uncharacterized protein</fullName>
    </submittedName>
</protein>
<keyword evidence="2" id="KW-1185">Reference proteome</keyword>
<feature type="chain" id="PRO_5037907811" evidence="1">
    <location>
        <begin position="18"/>
        <end position="511"/>
    </location>
</feature>
<name>A0A914E1W7_9BILA</name>
<proteinExistence type="predicted"/>
<dbReference type="AlphaFoldDB" id="A0A914E1W7"/>
<dbReference type="WBParaSite" id="ACRNAN_scaffold519.g8646.t2">
    <property type="protein sequence ID" value="ACRNAN_scaffold519.g8646.t2"/>
    <property type="gene ID" value="ACRNAN_scaffold519.g8646"/>
</dbReference>
<dbReference type="Proteomes" id="UP000887540">
    <property type="component" value="Unplaced"/>
</dbReference>
<feature type="signal peptide" evidence="1">
    <location>
        <begin position="1"/>
        <end position="17"/>
    </location>
</feature>
<evidence type="ECO:0000313" key="2">
    <source>
        <dbReference type="Proteomes" id="UP000887540"/>
    </source>
</evidence>
<evidence type="ECO:0000313" key="3">
    <source>
        <dbReference type="WBParaSite" id="ACRNAN_scaffold519.g8646.t2"/>
    </source>
</evidence>
<organism evidence="2 3">
    <name type="scientific">Acrobeloides nanus</name>
    <dbReference type="NCBI Taxonomy" id="290746"/>
    <lineage>
        <taxon>Eukaryota</taxon>
        <taxon>Metazoa</taxon>
        <taxon>Ecdysozoa</taxon>
        <taxon>Nematoda</taxon>
        <taxon>Chromadorea</taxon>
        <taxon>Rhabditida</taxon>
        <taxon>Tylenchina</taxon>
        <taxon>Cephalobomorpha</taxon>
        <taxon>Cephaloboidea</taxon>
        <taxon>Cephalobidae</taxon>
        <taxon>Acrobeloides</taxon>
    </lineage>
</organism>